<evidence type="ECO:0000313" key="3">
    <source>
        <dbReference type="EMBL" id="NUB03520.1"/>
    </source>
</evidence>
<organism evidence="3 4">
    <name type="scientific">Azospirillum melinis</name>
    <dbReference type="NCBI Taxonomy" id="328839"/>
    <lineage>
        <taxon>Bacteria</taxon>
        <taxon>Pseudomonadati</taxon>
        <taxon>Pseudomonadota</taxon>
        <taxon>Alphaproteobacteria</taxon>
        <taxon>Rhodospirillales</taxon>
        <taxon>Azospirillaceae</taxon>
        <taxon>Azospirillum</taxon>
    </lineage>
</organism>
<dbReference type="RefSeq" id="WP_174474417.1">
    <property type="nucleotide sequence ID" value="NZ_JAGINN010000022.1"/>
</dbReference>
<feature type="region of interest" description="Disordered" evidence="1">
    <location>
        <begin position="216"/>
        <end position="238"/>
    </location>
</feature>
<dbReference type="EMBL" id="WHOS01000066">
    <property type="protein sequence ID" value="NUB03520.1"/>
    <property type="molecule type" value="Genomic_DNA"/>
</dbReference>
<dbReference type="Proteomes" id="UP000605086">
    <property type="component" value="Unassembled WGS sequence"/>
</dbReference>
<name>A0ABX2KS13_9PROT</name>
<evidence type="ECO:0000256" key="1">
    <source>
        <dbReference type="SAM" id="MobiDB-lite"/>
    </source>
</evidence>
<dbReference type="InterPro" id="IPR036527">
    <property type="entry name" value="SCP2_sterol-bd_dom_sf"/>
</dbReference>
<proteinExistence type="predicted"/>
<evidence type="ECO:0000313" key="4">
    <source>
        <dbReference type="Proteomes" id="UP000605086"/>
    </source>
</evidence>
<keyword evidence="4" id="KW-1185">Reference proteome</keyword>
<gene>
    <name evidence="3" type="ORF">GBZ48_30325</name>
</gene>
<feature type="domain" description="SCP2" evidence="2">
    <location>
        <begin position="104"/>
        <end position="156"/>
    </location>
</feature>
<evidence type="ECO:0000259" key="2">
    <source>
        <dbReference type="Pfam" id="PF02036"/>
    </source>
</evidence>
<dbReference type="InterPro" id="IPR003033">
    <property type="entry name" value="SCP2_sterol-bd_dom"/>
</dbReference>
<feature type="compositionally biased region" description="Gly residues" evidence="1">
    <location>
        <begin position="220"/>
        <end position="238"/>
    </location>
</feature>
<protein>
    <recommendedName>
        <fullName evidence="2">SCP2 domain-containing protein</fullName>
    </recommendedName>
</protein>
<comment type="caution">
    <text evidence="3">The sequence shown here is derived from an EMBL/GenBank/DDBJ whole genome shotgun (WGS) entry which is preliminary data.</text>
</comment>
<dbReference type="Pfam" id="PF02036">
    <property type="entry name" value="SCP2"/>
    <property type="match status" value="1"/>
</dbReference>
<dbReference type="Gene3D" id="3.30.1050.10">
    <property type="entry name" value="SCP2 sterol-binding domain"/>
    <property type="match status" value="1"/>
</dbReference>
<reference evidence="3 4" key="1">
    <citation type="submission" date="2019-10" db="EMBL/GenBank/DDBJ databases">
        <title>Genome sequence of Azospirillum melinis.</title>
        <authorList>
            <person name="Ambrosini A."/>
            <person name="Sant'Anna F.H."/>
            <person name="Cassan F.D."/>
            <person name="Souza E.M."/>
            <person name="Passaglia L.M.P."/>
        </authorList>
    </citation>
    <scope>NUCLEOTIDE SEQUENCE [LARGE SCALE GENOMIC DNA]</scope>
    <source>
        <strain evidence="3 4">TMCY0552</strain>
    </source>
</reference>
<sequence length="238" mass="25227">MRDPDVAQTVSNSPAGERARRFETGLSRAGLGLVPRLGRRASDALLARLLRLLADRHPRAFEALREMPDARVLIEPVDAPVALLMRVGPELSLHALPRGADGAGEAAAADAVVRGPYDRLLDLLEGRIDGDALFFRRELSISGDTALILALRNTLDGEDEMDLVADAASIAGPLARALPVLRRNAGPVLDRIDAARRLLPPPLRRGIERLEARLEARLGGTAGTPPGGLPGKLPGTGA</sequence>
<accession>A0ABX2KS13</accession>
<dbReference type="SUPFAM" id="SSF55718">
    <property type="entry name" value="SCP-like"/>
    <property type="match status" value="1"/>
</dbReference>